<dbReference type="Gene3D" id="3.90.79.10">
    <property type="entry name" value="Nucleoside Triphosphate Pyrophosphohydrolase"/>
    <property type="match status" value="1"/>
</dbReference>
<reference evidence="6" key="1">
    <citation type="submission" date="2016-10" db="EMBL/GenBank/DDBJ databases">
        <authorList>
            <person name="Varghese N."/>
            <person name="Submissions S."/>
        </authorList>
    </citation>
    <scope>NUCLEOTIDE SEQUENCE [LARGE SCALE GENOMIC DNA]</scope>
    <source>
        <strain evidence="6">DSM 46732</strain>
    </source>
</reference>
<dbReference type="InterPro" id="IPR020476">
    <property type="entry name" value="Nudix_hydrolase"/>
</dbReference>
<dbReference type="GO" id="GO:0016787">
    <property type="term" value="F:hydrolase activity"/>
    <property type="evidence" value="ECO:0007669"/>
    <property type="project" value="UniProtKB-KW"/>
</dbReference>
<gene>
    <name evidence="5" type="ORF">SAMN04487905_103325</name>
</gene>
<evidence type="ECO:0000313" key="6">
    <source>
        <dbReference type="Proteomes" id="UP000199497"/>
    </source>
</evidence>
<organism evidence="5 6">
    <name type="scientific">Actinopolyspora xinjiangensis</name>
    <dbReference type="NCBI Taxonomy" id="405564"/>
    <lineage>
        <taxon>Bacteria</taxon>
        <taxon>Bacillati</taxon>
        <taxon>Actinomycetota</taxon>
        <taxon>Actinomycetes</taxon>
        <taxon>Actinopolysporales</taxon>
        <taxon>Actinopolysporaceae</taxon>
        <taxon>Actinopolyspora</taxon>
    </lineage>
</organism>
<dbReference type="PANTHER" id="PTHR43736">
    <property type="entry name" value="ADP-RIBOSE PYROPHOSPHATASE"/>
    <property type="match status" value="1"/>
</dbReference>
<dbReference type="InterPro" id="IPR020084">
    <property type="entry name" value="NUDIX_hydrolase_CS"/>
</dbReference>
<dbReference type="PANTHER" id="PTHR43736:SF1">
    <property type="entry name" value="DIHYDRONEOPTERIN TRIPHOSPHATE DIPHOSPHATASE"/>
    <property type="match status" value="1"/>
</dbReference>
<dbReference type="Pfam" id="PF00293">
    <property type="entry name" value="NUDIX"/>
    <property type="match status" value="1"/>
</dbReference>
<evidence type="ECO:0000256" key="2">
    <source>
        <dbReference type="ARBA" id="ARBA00022801"/>
    </source>
</evidence>
<dbReference type="AlphaFoldDB" id="A0A1H0S164"/>
<evidence type="ECO:0000313" key="5">
    <source>
        <dbReference type="EMBL" id="SDP35365.1"/>
    </source>
</evidence>
<keyword evidence="2 3" id="KW-0378">Hydrolase</keyword>
<dbReference type="InterPro" id="IPR015797">
    <property type="entry name" value="NUDIX_hydrolase-like_dom_sf"/>
</dbReference>
<name>A0A1H0S164_9ACTN</name>
<evidence type="ECO:0000256" key="3">
    <source>
        <dbReference type="RuleBase" id="RU003476"/>
    </source>
</evidence>
<dbReference type="EMBL" id="FNJR01000003">
    <property type="protein sequence ID" value="SDP35365.1"/>
    <property type="molecule type" value="Genomic_DNA"/>
</dbReference>
<dbReference type="RefSeq" id="WP_092599282.1">
    <property type="nucleotide sequence ID" value="NZ_FNJR01000003.1"/>
</dbReference>
<dbReference type="STRING" id="405564.SAMN04487905_103325"/>
<dbReference type="PROSITE" id="PS51462">
    <property type="entry name" value="NUDIX"/>
    <property type="match status" value="1"/>
</dbReference>
<comment type="similarity">
    <text evidence="1 3">Belongs to the Nudix hydrolase family.</text>
</comment>
<feature type="domain" description="Nudix hydrolase" evidence="4">
    <location>
        <begin position="6"/>
        <end position="163"/>
    </location>
</feature>
<dbReference type="PROSITE" id="PS00893">
    <property type="entry name" value="NUDIX_BOX"/>
    <property type="match status" value="1"/>
</dbReference>
<proteinExistence type="inferred from homology"/>
<keyword evidence="6" id="KW-1185">Reference proteome</keyword>
<dbReference type="InterPro" id="IPR000086">
    <property type="entry name" value="NUDIX_hydrolase_dom"/>
</dbReference>
<evidence type="ECO:0000259" key="4">
    <source>
        <dbReference type="PROSITE" id="PS51462"/>
    </source>
</evidence>
<protein>
    <submittedName>
        <fullName evidence="5">8-oxo-dGTP diphosphatase</fullName>
    </submittedName>
</protein>
<dbReference type="PRINTS" id="PR00502">
    <property type="entry name" value="NUDIXFAMILY"/>
</dbReference>
<accession>A0A1H0S164</accession>
<evidence type="ECO:0000256" key="1">
    <source>
        <dbReference type="ARBA" id="ARBA00005582"/>
    </source>
</evidence>
<sequence length="169" mass="18582">MSGRRYERVLVACLAVVPGPAGTVTFVRQRNGPFAGNWLLPGGGVEVGEQTRDAAVREVREETGCRMRDPLCFAVYDIIGSWPDGSPFQINMTCYLERGTHTLEAGFRGHNVDGLRQAVPEEMPLHSTDYRILSDAGVMAVPEQEIADRLHEDKLRMSTVVGRAVGSPR</sequence>
<dbReference type="SUPFAM" id="SSF55811">
    <property type="entry name" value="Nudix"/>
    <property type="match status" value="1"/>
</dbReference>
<dbReference type="Proteomes" id="UP000199497">
    <property type="component" value="Unassembled WGS sequence"/>
</dbReference>